<dbReference type="OrthoDB" id="9815750at2"/>
<dbReference type="GO" id="GO:0005886">
    <property type="term" value="C:plasma membrane"/>
    <property type="evidence" value="ECO:0007669"/>
    <property type="project" value="UniProtKB-SubCell"/>
</dbReference>
<evidence type="ECO:0000256" key="11">
    <source>
        <dbReference type="ARBA" id="ARBA00022989"/>
    </source>
</evidence>
<keyword evidence="12" id="KW-0902">Two-component regulatory system</keyword>
<reference evidence="17 18" key="1">
    <citation type="submission" date="2024-01" db="EMBL/GenBank/DDBJ databases">
        <title>Complete Genome Sequence of Alkalicoccus halolimnae BZ-SZ-XJ29T, a Moderately Halophilic Bacterium Isolated from a Salt Lake.</title>
        <authorList>
            <person name="Zhao B."/>
        </authorList>
    </citation>
    <scope>NUCLEOTIDE SEQUENCE [LARGE SCALE GENOMIC DNA]</scope>
    <source>
        <strain evidence="17 18">BZ-SZ-XJ29</strain>
    </source>
</reference>
<dbReference type="SMART" id="SM00388">
    <property type="entry name" value="HisKA"/>
    <property type="match status" value="1"/>
</dbReference>
<dbReference type="CDD" id="cd06225">
    <property type="entry name" value="HAMP"/>
    <property type="match status" value="1"/>
</dbReference>
<evidence type="ECO:0000256" key="4">
    <source>
        <dbReference type="ARBA" id="ARBA00022475"/>
    </source>
</evidence>
<gene>
    <name evidence="17" type="ORF">FTX54_015900</name>
</gene>
<dbReference type="Pfam" id="PF02518">
    <property type="entry name" value="HATPase_c"/>
    <property type="match status" value="1"/>
</dbReference>
<dbReference type="Gene3D" id="3.30.565.10">
    <property type="entry name" value="Histidine kinase-like ATPase, C-terminal domain"/>
    <property type="match status" value="1"/>
</dbReference>
<feature type="domain" description="HAMP" evidence="16">
    <location>
        <begin position="308"/>
        <end position="360"/>
    </location>
</feature>
<feature type="transmembrane region" description="Helical" evidence="14">
    <location>
        <begin position="285"/>
        <end position="306"/>
    </location>
</feature>
<comment type="subcellular location">
    <subcellularLocation>
        <location evidence="2">Cell membrane</location>
        <topology evidence="2">Multi-pass membrane protein</topology>
    </subcellularLocation>
</comment>
<dbReference type="InterPro" id="IPR033479">
    <property type="entry name" value="dCache_1"/>
</dbReference>
<dbReference type="SUPFAM" id="SSF103190">
    <property type="entry name" value="Sensory domain-like"/>
    <property type="match status" value="1"/>
</dbReference>
<dbReference type="KEGG" id="ahal:FTX54_015900"/>
<dbReference type="Pfam" id="PF00512">
    <property type="entry name" value="HisKA"/>
    <property type="match status" value="1"/>
</dbReference>
<evidence type="ECO:0000259" key="15">
    <source>
        <dbReference type="PROSITE" id="PS50109"/>
    </source>
</evidence>
<dbReference type="Gene3D" id="1.10.287.130">
    <property type="match status" value="1"/>
</dbReference>
<evidence type="ECO:0000256" key="14">
    <source>
        <dbReference type="SAM" id="Phobius"/>
    </source>
</evidence>
<dbReference type="SUPFAM" id="SSF55874">
    <property type="entry name" value="ATPase domain of HSP90 chaperone/DNA topoisomerase II/histidine kinase"/>
    <property type="match status" value="1"/>
</dbReference>
<evidence type="ECO:0000256" key="1">
    <source>
        <dbReference type="ARBA" id="ARBA00000085"/>
    </source>
</evidence>
<dbReference type="InterPro" id="IPR036890">
    <property type="entry name" value="HATPase_C_sf"/>
</dbReference>
<evidence type="ECO:0000256" key="13">
    <source>
        <dbReference type="ARBA" id="ARBA00023136"/>
    </source>
</evidence>
<dbReference type="SMART" id="SM00387">
    <property type="entry name" value="HATPase_c"/>
    <property type="match status" value="1"/>
</dbReference>
<keyword evidence="6" id="KW-0808">Transferase</keyword>
<evidence type="ECO:0000256" key="8">
    <source>
        <dbReference type="ARBA" id="ARBA00022741"/>
    </source>
</evidence>
<evidence type="ECO:0000256" key="6">
    <source>
        <dbReference type="ARBA" id="ARBA00022679"/>
    </source>
</evidence>
<name>A0A5C7FHV2_9BACI</name>
<dbReference type="Pfam" id="PF02743">
    <property type="entry name" value="dCache_1"/>
    <property type="match status" value="1"/>
</dbReference>
<dbReference type="InterPro" id="IPR003661">
    <property type="entry name" value="HisK_dim/P_dom"/>
</dbReference>
<accession>A0A5C7FHV2</accession>
<evidence type="ECO:0000313" key="18">
    <source>
        <dbReference type="Proteomes" id="UP000321816"/>
    </source>
</evidence>
<evidence type="ECO:0000256" key="5">
    <source>
        <dbReference type="ARBA" id="ARBA00022553"/>
    </source>
</evidence>
<dbReference type="CDD" id="cd12914">
    <property type="entry name" value="PDC1_DGC_like"/>
    <property type="match status" value="1"/>
</dbReference>
<keyword evidence="10 17" id="KW-0067">ATP-binding</keyword>
<feature type="domain" description="Histidine kinase" evidence="15">
    <location>
        <begin position="496"/>
        <end position="702"/>
    </location>
</feature>
<dbReference type="GO" id="GO:0005524">
    <property type="term" value="F:ATP binding"/>
    <property type="evidence" value="ECO:0007669"/>
    <property type="project" value="UniProtKB-KW"/>
</dbReference>
<dbReference type="InterPro" id="IPR029151">
    <property type="entry name" value="Sensor-like_sf"/>
</dbReference>
<dbReference type="CDD" id="cd00082">
    <property type="entry name" value="HisKA"/>
    <property type="match status" value="1"/>
</dbReference>
<evidence type="ECO:0000256" key="10">
    <source>
        <dbReference type="ARBA" id="ARBA00022840"/>
    </source>
</evidence>
<proteinExistence type="predicted"/>
<dbReference type="PROSITE" id="PS50885">
    <property type="entry name" value="HAMP"/>
    <property type="match status" value="1"/>
</dbReference>
<dbReference type="Proteomes" id="UP000321816">
    <property type="component" value="Chromosome"/>
</dbReference>
<keyword evidence="4" id="KW-1003">Cell membrane</keyword>
<comment type="catalytic activity">
    <reaction evidence="1">
        <text>ATP + protein L-histidine = ADP + protein N-phospho-L-histidine.</text>
        <dbReference type="EC" id="2.7.13.3"/>
    </reaction>
</comment>
<keyword evidence="7 14" id="KW-0812">Transmembrane</keyword>
<evidence type="ECO:0000256" key="12">
    <source>
        <dbReference type="ARBA" id="ARBA00023012"/>
    </source>
</evidence>
<dbReference type="AlphaFoldDB" id="A0A5C7FHV2"/>
<dbReference type="EMBL" id="CP144914">
    <property type="protein sequence ID" value="WWD79856.1"/>
    <property type="molecule type" value="Genomic_DNA"/>
</dbReference>
<sequence>MFDNLRRKLFVFMLLVSLLPMGLVGVVSFINQENEITTQAERTLVVQSERITNEINRFMGERLNNAAYLARDPVLKDPFIGSSEMEERIGQFLNTHDMYEDVVVVNRQGIVMTDMKSGLRGYDVSDRPWFERVADGETVLSNVYRSPLLGEPVLLLAAPVFDEEGELLRILLPVFDFGTFHSEITAFLEEEENVWETNSVLMDETGTVITHRDEEQILEQNYFEHTALTPSDLEQAANARETLKIEEDNVHAFARVSSFPGFEHDWYVGLSADENEMYAPLTNLLINYLLIFGVVLFLLAAAVYWLSNKLVSPIQQLVHKAGALAHGKRVNEPFRGGYGEINELNYAFDTMAERLQEREQFHKHSTLVLESTDNAVFAFEEHTGKITLWNRRCRELFCVEEPGSLAELAAGSVSFSQLKRLLAGLEDEYPGTNRRMELNLNGNREGEEYLVSLSPLQSPQQNERLVILYDLSDKRKAETEMIRSEKLKVVAQMAAGFAHEVRNPLTTIRGFIQLAHENKSPINDQYYLLVIEEIDRVNKIIHELLDTADPNAPDEKREVDPNQVLQDILTLQQPQLREKGIDWNLLLDPQLPPVYTDKNKLKQIFVNLVQNAVEAMPEGGELIIHTAVEGKQIRLDIGDTGIGMNEEILRKIGTPFFTEKAEGTGLGLTMSYRLVEEMQGKVSVESEPGKGTTFTVLLPLEEDEENTSFF</sequence>
<dbReference type="PANTHER" id="PTHR43065">
    <property type="entry name" value="SENSOR HISTIDINE KINASE"/>
    <property type="match status" value="1"/>
</dbReference>
<dbReference type="RefSeq" id="WP_147802679.1">
    <property type="nucleotide sequence ID" value="NZ_CP144914.1"/>
</dbReference>
<dbReference type="InterPro" id="IPR004358">
    <property type="entry name" value="Sig_transdc_His_kin-like_C"/>
</dbReference>
<dbReference type="SUPFAM" id="SSF47384">
    <property type="entry name" value="Homodimeric domain of signal transducing histidine kinase"/>
    <property type="match status" value="1"/>
</dbReference>
<keyword evidence="5" id="KW-0597">Phosphoprotein</keyword>
<keyword evidence="9" id="KW-0418">Kinase</keyword>
<dbReference type="EC" id="2.7.13.3" evidence="3"/>
<keyword evidence="11 14" id="KW-1133">Transmembrane helix</keyword>
<evidence type="ECO:0000256" key="7">
    <source>
        <dbReference type="ARBA" id="ARBA00022692"/>
    </source>
</evidence>
<evidence type="ECO:0000256" key="9">
    <source>
        <dbReference type="ARBA" id="ARBA00022777"/>
    </source>
</evidence>
<keyword evidence="8" id="KW-0547">Nucleotide-binding</keyword>
<evidence type="ECO:0000313" key="17">
    <source>
        <dbReference type="EMBL" id="WWD79856.1"/>
    </source>
</evidence>
<dbReference type="PANTHER" id="PTHR43065:SF46">
    <property type="entry name" value="C4-DICARBOXYLATE TRANSPORT SENSOR PROTEIN DCTB"/>
    <property type="match status" value="1"/>
</dbReference>
<evidence type="ECO:0000256" key="3">
    <source>
        <dbReference type="ARBA" id="ARBA00012438"/>
    </source>
</evidence>
<keyword evidence="18" id="KW-1185">Reference proteome</keyword>
<dbReference type="Gene3D" id="3.30.450.20">
    <property type="entry name" value="PAS domain"/>
    <property type="match status" value="3"/>
</dbReference>
<protein>
    <recommendedName>
        <fullName evidence="3">histidine kinase</fullName>
        <ecNumber evidence="3">2.7.13.3</ecNumber>
    </recommendedName>
</protein>
<organism evidence="17 18">
    <name type="scientific">Alkalicoccus halolimnae</name>
    <dbReference type="NCBI Taxonomy" id="1667239"/>
    <lineage>
        <taxon>Bacteria</taxon>
        <taxon>Bacillati</taxon>
        <taxon>Bacillota</taxon>
        <taxon>Bacilli</taxon>
        <taxon>Bacillales</taxon>
        <taxon>Bacillaceae</taxon>
        <taxon>Alkalicoccus</taxon>
    </lineage>
</organism>
<dbReference type="InterPro" id="IPR005467">
    <property type="entry name" value="His_kinase_dom"/>
</dbReference>
<dbReference type="InterPro" id="IPR036097">
    <property type="entry name" value="HisK_dim/P_sf"/>
</dbReference>
<dbReference type="InterPro" id="IPR003594">
    <property type="entry name" value="HATPase_dom"/>
</dbReference>
<evidence type="ECO:0000256" key="2">
    <source>
        <dbReference type="ARBA" id="ARBA00004651"/>
    </source>
</evidence>
<evidence type="ECO:0000259" key="16">
    <source>
        <dbReference type="PROSITE" id="PS50885"/>
    </source>
</evidence>
<dbReference type="PROSITE" id="PS50109">
    <property type="entry name" value="HIS_KIN"/>
    <property type="match status" value="1"/>
</dbReference>
<dbReference type="GO" id="GO:0000155">
    <property type="term" value="F:phosphorelay sensor kinase activity"/>
    <property type="evidence" value="ECO:0007669"/>
    <property type="project" value="InterPro"/>
</dbReference>
<keyword evidence="13 14" id="KW-0472">Membrane</keyword>
<dbReference type="PRINTS" id="PR00344">
    <property type="entry name" value="BCTRLSENSOR"/>
</dbReference>
<dbReference type="InterPro" id="IPR003660">
    <property type="entry name" value="HAMP_dom"/>
</dbReference>